<reference evidence="2 3" key="1">
    <citation type="submission" date="2014-02" db="EMBL/GenBank/DDBJ databases">
        <title>The genome sequence of Colletotrichum simmondsii CBS122122.</title>
        <authorList>
            <person name="Baroncelli R."/>
            <person name="Thon M.R."/>
        </authorList>
    </citation>
    <scope>NUCLEOTIDE SEQUENCE [LARGE SCALE GENOMIC DNA]</scope>
    <source>
        <strain evidence="2 3">CBS122122</strain>
    </source>
</reference>
<evidence type="ECO:0000313" key="3">
    <source>
        <dbReference type="Proteomes" id="UP000070328"/>
    </source>
</evidence>
<sequence>MSSAQGNNEFPLPLQDGGVSSHSQQRHEWEENDELMEETRIVLKSTVFVDRYKHLDTIQLGDVLDRSEQPDEEAHWRNSLYQAFRGYLKPGTEDNNPRPGYLTTMNNAFHTLRIDGRNFHHLVSILTCVKKKDWVEFPKRILIEYGNSTVPMPGGAIWKDKTKIVQDLFKKEFFFDSDDFTPNNGGFLEYAGRNEEITTRRNCILIFLLLQILPNVDQVALDKRIAKLFCTENIKTFFDKALGLKKEERKPIKTLPSLSWRGMNDDQYIRWEDVCWLSTIMPSKHLFLEGEIISAEPKPKGLMNHSDITFHKAHVKLGAARFGQLINLCLDEANISAFRYVGKDVSSGNTSSHDTVGKLISDLKERQSQSLKTLCIGLCGPSREGNVDTSPVDSLEKLTSLTHLWIDSGKTIQWNDSNIQTFTQKLPPSLNHLRITGNVQDVKNWIYFVQQYPDSVFSKPKESKLGVSQDYEDLVESIKRNFETELHPKLYVIKDQIQPLFKDPFVAQTSGGTEIPKDERESDILLWRINDDTAARTHIGS</sequence>
<evidence type="ECO:0000256" key="1">
    <source>
        <dbReference type="SAM" id="MobiDB-lite"/>
    </source>
</evidence>
<evidence type="ECO:0000313" key="2">
    <source>
        <dbReference type="EMBL" id="KXH28238.1"/>
    </source>
</evidence>
<dbReference type="Proteomes" id="UP000070328">
    <property type="component" value="Unassembled WGS sequence"/>
</dbReference>
<dbReference type="EMBL" id="JFBX01000787">
    <property type="protein sequence ID" value="KXH28238.1"/>
    <property type="molecule type" value="Genomic_DNA"/>
</dbReference>
<organism evidence="2 3">
    <name type="scientific">Colletotrichum simmondsii</name>
    <dbReference type="NCBI Taxonomy" id="703756"/>
    <lineage>
        <taxon>Eukaryota</taxon>
        <taxon>Fungi</taxon>
        <taxon>Dikarya</taxon>
        <taxon>Ascomycota</taxon>
        <taxon>Pezizomycotina</taxon>
        <taxon>Sordariomycetes</taxon>
        <taxon>Hypocreomycetidae</taxon>
        <taxon>Glomerellales</taxon>
        <taxon>Glomerellaceae</taxon>
        <taxon>Colletotrichum</taxon>
        <taxon>Colletotrichum acutatum species complex</taxon>
    </lineage>
</organism>
<gene>
    <name evidence="2" type="ORF">CSIM01_09756</name>
</gene>
<dbReference type="OrthoDB" id="10348859at2759"/>
<proteinExistence type="predicted"/>
<feature type="region of interest" description="Disordered" evidence="1">
    <location>
        <begin position="1"/>
        <end position="33"/>
    </location>
</feature>
<name>A0A135RXG4_9PEZI</name>
<dbReference type="AlphaFoldDB" id="A0A135RXG4"/>
<keyword evidence="3" id="KW-1185">Reference proteome</keyword>
<protein>
    <submittedName>
        <fullName evidence="2">Uncharacterized protein</fullName>
    </submittedName>
</protein>
<comment type="caution">
    <text evidence="2">The sequence shown here is derived from an EMBL/GenBank/DDBJ whole genome shotgun (WGS) entry which is preliminary data.</text>
</comment>
<accession>A0A135RXG4</accession>